<organism evidence="2 3">
    <name type="scientific">Pararge aegeria aegeria</name>
    <dbReference type="NCBI Taxonomy" id="348720"/>
    <lineage>
        <taxon>Eukaryota</taxon>
        <taxon>Metazoa</taxon>
        <taxon>Ecdysozoa</taxon>
        <taxon>Arthropoda</taxon>
        <taxon>Hexapoda</taxon>
        <taxon>Insecta</taxon>
        <taxon>Pterygota</taxon>
        <taxon>Neoptera</taxon>
        <taxon>Endopterygota</taxon>
        <taxon>Lepidoptera</taxon>
        <taxon>Glossata</taxon>
        <taxon>Ditrysia</taxon>
        <taxon>Papilionoidea</taxon>
        <taxon>Nymphalidae</taxon>
        <taxon>Satyrinae</taxon>
        <taxon>Satyrini</taxon>
        <taxon>Parargina</taxon>
        <taxon>Pararge</taxon>
    </lineage>
</organism>
<name>A0A8S4RE77_9NEOP</name>
<evidence type="ECO:0000313" key="3">
    <source>
        <dbReference type="Proteomes" id="UP000838756"/>
    </source>
</evidence>
<proteinExistence type="predicted"/>
<dbReference type="AlphaFoldDB" id="A0A8S4RE77"/>
<accession>A0A8S4RE77</accession>
<dbReference type="EMBL" id="CAKXAJ010024975">
    <property type="protein sequence ID" value="CAH2233494.1"/>
    <property type="molecule type" value="Genomic_DNA"/>
</dbReference>
<sequence length="70" mass="7491">MLSYASVNNQVIGKPSLGRPPARWTDDPKKVSGSGWRKTVCGGAFLEKPLFSIGRLWAVDDDDESSGPAA</sequence>
<feature type="compositionally biased region" description="Polar residues" evidence="1">
    <location>
        <begin position="1"/>
        <end position="11"/>
    </location>
</feature>
<evidence type="ECO:0000256" key="1">
    <source>
        <dbReference type="SAM" id="MobiDB-lite"/>
    </source>
</evidence>
<reference evidence="2" key="1">
    <citation type="submission" date="2022-03" db="EMBL/GenBank/DDBJ databases">
        <authorList>
            <person name="Lindestad O."/>
        </authorList>
    </citation>
    <scope>NUCLEOTIDE SEQUENCE</scope>
</reference>
<protein>
    <submittedName>
        <fullName evidence="2">Jg23312 protein</fullName>
    </submittedName>
</protein>
<gene>
    <name evidence="2" type="primary">jg23312</name>
    <name evidence="2" type="ORF">PAEG_LOCUS11463</name>
</gene>
<dbReference type="Proteomes" id="UP000838756">
    <property type="component" value="Unassembled WGS sequence"/>
</dbReference>
<feature type="region of interest" description="Disordered" evidence="1">
    <location>
        <begin position="1"/>
        <end position="35"/>
    </location>
</feature>
<evidence type="ECO:0000313" key="2">
    <source>
        <dbReference type="EMBL" id="CAH2233494.1"/>
    </source>
</evidence>
<comment type="caution">
    <text evidence="2">The sequence shown here is derived from an EMBL/GenBank/DDBJ whole genome shotgun (WGS) entry which is preliminary data.</text>
</comment>
<keyword evidence="3" id="KW-1185">Reference proteome</keyword>